<evidence type="ECO:0000313" key="3">
    <source>
        <dbReference type="Proteomes" id="UP001595645"/>
    </source>
</evidence>
<name>A0ABV7P6U8_9PSEU</name>
<reference evidence="3" key="1">
    <citation type="journal article" date="2019" name="Int. J. Syst. Evol. Microbiol.">
        <title>The Global Catalogue of Microorganisms (GCM) 10K type strain sequencing project: providing services to taxonomists for standard genome sequencing and annotation.</title>
        <authorList>
            <consortium name="The Broad Institute Genomics Platform"/>
            <consortium name="The Broad Institute Genome Sequencing Center for Infectious Disease"/>
            <person name="Wu L."/>
            <person name="Ma J."/>
        </authorList>
    </citation>
    <scope>NUCLEOTIDE SEQUENCE [LARGE SCALE GENOMIC DNA]</scope>
    <source>
        <strain evidence="3">CGMCC 4.7676</strain>
    </source>
</reference>
<proteinExistence type="predicted"/>
<sequence>MRLSLVASAGRAPPEAGRPLPADRVDNGSRSAGCSGRIAGAGRPPRAPSMEDDERDRLVAPVRDRKTQE</sequence>
<dbReference type="Proteomes" id="UP001595645">
    <property type="component" value="Unassembled WGS sequence"/>
</dbReference>
<feature type="region of interest" description="Disordered" evidence="1">
    <location>
        <begin position="1"/>
        <end position="69"/>
    </location>
</feature>
<evidence type="ECO:0000256" key="1">
    <source>
        <dbReference type="SAM" id="MobiDB-lite"/>
    </source>
</evidence>
<evidence type="ECO:0000313" key="2">
    <source>
        <dbReference type="EMBL" id="MFC3454835.1"/>
    </source>
</evidence>
<accession>A0ABV7P6U8</accession>
<dbReference type="RefSeq" id="WP_378244710.1">
    <property type="nucleotide sequence ID" value="NZ_JBHRWK010000074.1"/>
</dbReference>
<feature type="compositionally biased region" description="Basic and acidic residues" evidence="1">
    <location>
        <begin position="55"/>
        <end position="69"/>
    </location>
</feature>
<dbReference type="EMBL" id="JBHRWK010000074">
    <property type="protein sequence ID" value="MFC3454835.1"/>
    <property type="molecule type" value="Genomic_DNA"/>
</dbReference>
<protein>
    <submittedName>
        <fullName evidence="2">Uncharacterized protein</fullName>
    </submittedName>
</protein>
<gene>
    <name evidence="2" type="ORF">ACFOSH_35835</name>
</gene>
<keyword evidence="3" id="KW-1185">Reference proteome</keyword>
<organism evidence="2 3">
    <name type="scientific">Amycolatopsis speibonae</name>
    <dbReference type="NCBI Taxonomy" id="1450224"/>
    <lineage>
        <taxon>Bacteria</taxon>
        <taxon>Bacillati</taxon>
        <taxon>Actinomycetota</taxon>
        <taxon>Actinomycetes</taxon>
        <taxon>Pseudonocardiales</taxon>
        <taxon>Pseudonocardiaceae</taxon>
        <taxon>Amycolatopsis</taxon>
    </lineage>
</organism>
<comment type="caution">
    <text evidence="2">The sequence shown here is derived from an EMBL/GenBank/DDBJ whole genome shotgun (WGS) entry which is preliminary data.</text>
</comment>